<dbReference type="GO" id="GO:0005524">
    <property type="term" value="F:ATP binding"/>
    <property type="evidence" value="ECO:0007669"/>
    <property type="project" value="UniProtKB-KW"/>
</dbReference>
<reference evidence="7" key="1">
    <citation type="submission" date="2022-06" db="EMBL/GenBank/DDBJ databases">
        <title>Idiomarina rhizosphaerae M1R2S28.</title>
        <authorList>
            <person name="Sun J.-Q."/>
            <person name="Li L.-F."/>
        </authorList>
    </citation>
    <scope>NUCLEOTIDE SEQUENCE</scope>
    <source>
        <strain evidence="7">M1R2S28</strain>
    </source>
</reference>
<dbReference type="NCBIfam" id="TIGR00462">
    <property type="entry name" value="genX"/>
    <property type="match status" value="1"/>
</dbReference>
<name>A0A9X2JRE7_9GAMM</name>
<keyword evidence="3" id="KW-0547">Nucleotide-binding</keyword>
<comment type="caution">
    <text evidence="7">The sequence shown here is derived from an EMBL/GenBank/DDBJ whole genome shotgun (WGS) entry which is preliminary data.</text>
</comment>
<dbReference type="NCBIfam" id="NF006828">
    <property type="entry name" value="PRK09350.1"/>
    <property type="match status" value="1"/>
</dbReference>
<sequence length="305" mass="34828">MRQVRQFFYERKVTEVDTHLLSQFGVTDCHLNNLTTEFKYPLASGNRTLYLQTSPEYAMKRILAAYGKDIYQLSHVVRDDEIGRFHNPEFTLLEWYRVGYDDIQLIAEVSELLVEMCGAPETKVITYQQCFIDHLGEDPLTTSGVENIRQQLVEQPALTDWMSKEADESTILQVAFSELIEGKFPAEVPVCVTEFPKSQAALAKIDLHNPRVSRRFEFYYQGVELANGYNELADPAEQRLRFDQDNQQRKQLNLPTQPEDTRLLAALESGFPACSGVALGFDRLLMIACRAKSITEVLPFSIQTA</sequence>
<dbReference type="PANTHER" id="PTHR42918">
    <property type="entry name" value="LYSYL-TRNA SYNTHETASE"/>
    <property type="match status" value="1"/>
</dbReference>
<gene>
    <name evidence="7" type="primary">epmA</name>
    <name evidence="7" type="ORF">NJR55_04055</name>
</gene>
<dbReference type="EMBL" id="JAMZDE010000005">
    <property type="protein sequence ID" value="MCP1338758.1"/>
    <property type="molecule type" value="Genomic_DNA"/>
</dbReference>
<dbReference type="GO" id="GO:0006430">
    <property type="term" value="P:lysyl-tRNA aminoacylation"/>
    <property type="evidence" value="ECO:0007669"/>
    <property type="project" value="InterPro"/>
</dbReference>
<evidence type="ECO:0000256" key="3">
    <source>
        <dbReference type="ARBA" id="ARBA00022741"/>
    </source>
</evidence>
<dbReference type="InterPro" id="IPR045864">
    <property type="entry name" value="aa-tRNA-synth_II/BPL/LPL"/>
</dbReference>
<evidence type="ECO:0000259" key="6">
    <source>
        <dbReference type="PROSITE" id="PS50862"/>
    </source>
</evidence>
<dbReference type="InterPro" id="IPR004364">
    <property type="entry name" value="Aa-tRNA-synt_II"/>
</dbReference>
<keyword evidence="2" id="KW-0436">Ligase</keyword>
<dbReference type="PANTHER" id="PTHR42918:SF6">
    <property type="entry name" value="ELONGATION FACTOR P--(R)-BETA-LYSINE LIGASE"/>
    <property type="match status" value="1"/>
</dbReference>
<dbReference type="Gene3D" id="3.30.930.10">
    <property type="entry name" value="Bira Bifunctional Protein, Domain 2"/>
    <property type="match status" value="1"/>
</dbReference>
<proteinExistence type="predicted"/>
<dbReference type="FunFam" id="3.30.930.10:FF:000017">
    <property type="entry name" value="Elongation factor P--(R)-beta-lysine ligase"/>
    <property type="match status" value="1"/>
</dbReference>
<dbReference type="GO" id="GO:0000049">
    <property type="term" value="F:tRNA binding"/>
    <property type="evidence" value="ECO:0007669"/>
    <property type="project" value="TreeGrafter"/>
</dbReference>
<dbReference type="PROSITE" id="PS50862">
    <property type="entry name" value="AA_TRNA_LIGASE_II"/>
    <property type="match status" value="1"/>
</dbReference>
<dbReference type="GO" id="GO:0005829">
    <property type="term" value="C:cytosol"/>
    <property type="evidence" value="ECO:0007669"/>
    <property type="project" value="TreeGrafter"/>
</dbReference>
<dbReference type="InterPro" id="IPR006195">
    <property type="entry name" value="aa-tRNA-synth_II"/>
</dbReference>
<dbReference type="Proteomes" id="UP001139474">
    <property type="component" value="Unassembled WGS sequence"/>
</dbReference>
<accession>A0A9X2JRE7</accession>
<dbReference type="InterPro" id="IPR004525">
    <property type="entry name" value="EpmA"/>
</dbReference>
<evidence type="ECO:0000256" key="1">
    <source>
        <dbReference type="ARBA" id="ARBA00011738"/>
    </source>
</evidence>
<evidence type="ECO:0000256" key="5">
    <source>
        <dbReference type="ARBA" id="ARBA00052794"/>
    </source>
</evidence>
<dbReference type="Pfam" id="PF00152">
    <property type="entry name" value="tRNA-synt_2"/>
    <property type="match status" value="1"/>
</dbReference>
<organism evidence="7 8">
    <name type="scientific">Idiomarina rhizosphaerae</name>
    <dbReference type="NCBI Taxonomy" id="2961572"/>
    <lineage>
        <taxon>Bacteria</taxon>
        <taxon>Pseudomonadati</taxon>
        <taxon>Pseudomonadota</taxon>
        <taxon>Gammaproteobacteria</taxon>
        <taxon>Alteromonadales</taxon>
        <taxon>Idiomarinaceae</taxon>
        <taxon>Idiomarina</taxon>
    </lineage>
</organism>
<evidence type="ECO:0000313" key="8">
    <source>
        <dbReference type="Proteomes" id="UP001139474"/>
    </source>
</evidence>
<keyword evidence="8" id="KW-1185">Reference proteome</keyword>
<keyword evidence="4" id="KW-0067">ATP-binding</keyword>
<evidence type="ECO:0000313" key="7">
    <source>
        <dbReference type="EMBL" id="MCP1338758.1"/>
    </source>
</evidence>
<comment type="catalytic activity">
    <reaction evidence="5">
        <text>D-beta-lysine + L-lysyl-[protein] + ATP = N(6)-((3R)-3,6-diaminohexanoyl)-L-lysyl-[protein] + AMP + diphosphate + H(+)</text>
        <dbReference type="Rhea" id="RHEA:83435"/>
        <dbReference type="Rhea" id="RHEA-COMP:9752"/>
        <dbReference type="Rhea" id="RHEA-COMP:20131"/>
        <dbReference type="ChEBI" id="CHEBI:15378"/>
        <dbReference type="ChEBI" id="CHEBI:29969"/>
        <dbReference type="ChEBI" id="CHEBI:30616"/>
        <dbReference type="ChEBI" id="CHEBI:33019"/>
        <dbReference type="ChEBI" id="CHEBI:84138"/>
        <dbReference type="ChEBI" id="CHEBI:156053"/>
        <dbReference type="ChEBI" id="CHEBI:456215"/>
    </reaction>
    <physiologicalReaction direction="left-to-right" evidence="5">
        <dbReference type="Rhea" id="RHEA:83436"/>
    </physiologicalReaction>
</comment>
<feature type="domain" description="Aminoacyl-transfer RNA synthetases class-II family profile" evidence="6">
    <location>
        <begin position="1"/>
        <end position="299"/>
    </location>
</feature>
<dbReference type="GO" id="GO:0004824">
    <property type="term" value="F:lysine-tRNA ligase activity"/>
    <property type="evidence" value="ECO:0007669"/>
    <property type="project" value="InterPro"/>
</dbReference>
<dbReference type="SUPFAM" id="SSF55681">
    <property type="entry name" value="Class II aaRS and biotin synthetases"/>
    <property type="match status" value="1"/>
</dbReference>
<evidence type="ECO:0000256" key="2">
    <source>
        <dbReference type="ARBA" id="ARBA00022598"/>
    </source>
</evidence>
<dbReference type="AlphaFoldDB" id="A0A9X2JRE7"/>
<comment type="subunit">
    <text evidence="1">Homodimer.</text>
</comment>
<protein>
    <submittedName>
        <fullName evidence="7">EF-P lysine aminoacylase EpmA</fullName>
    </submittedName>
</protein>
<evidence type="ECO:0000256" key="4">
    <source>
        <dbReference type="ARBA" id="ARBA00022840"/>
    </source>
</evidence>